<dbReference type="AlphaFoldDB" id="A0A0E9PI11"/>
<name>A0A0E9PI11_ANGAN</name>
<dbReference type="EMBL" id="GBXM01104660">
    <property type="protein sequence ID" value="JAH03917.1"/>
    <property type="molecule type" value="Transcribed_RNA"/>
</dbReference>
<evidence type="ECO:0000256" key="1">
    <source>
        <dbReference type="SAM" id="SignalP"/>
    </source>
</evidence>
<proteinExistence type="predicted"/>
<protein>
    <submittedName>
        <fullName evidence="2">Uncharacterized protein</fullName>
    </submittedName>
</protein>
<organism evidence="2">
    <name type="scientific">Anguilla anguilla</name>
    <name type="common">European freshwater eel</name>
    <name type="synonym">Muraena anguilla</name>
    <dbReference type="NCBI Taxonomy" id="7936"/>
    <lineage>
        <taxon>Eukaryota</taxon>
        <taxon>Metazoa</taxon>
        <taxon>Chordata</taxon>
        <taxon>Craniata</taxon>
        <taxon>Vertebrata</taxon>
        <taxon>Euteleostomi</taxon>
        <taxon>Actinopterygii</taxon>
        <taxon>Neopterygii</taxon>
        <taxon>Teleostei</taxon>
        <taxon>Anguilliformes</taxon>
        <taxon>Anguillidae</taxon>
        <taxon>Anguilla</taxon>
    </lineage>
</organism>
<keyword evidence="1" id="KW-0732">Signal</keyword>
<feature type="chain" id="PRO_5002430670" evidence="1">
    <location>
        <begin position="22"/>
        <end position="39"/>
    </location>
</feature>
<evidence type="ECO:0000313" key="2">
    <source>
        <dbReference type="EMBL" id="JAH03917.1"/>
    </source>
</evidence>
<reference evidence="2" key="1">
    <citation type="submission" date="2014-11" db="EMBL/GenBank/DDBJ databases">
        <authorList>
            <person name="Amaro Gonzalez C."/>
        </authorList>
    </citation>
    <scope>NUCLEOTIDE SEQUENCE</scope>
</reference>
<sequence length="39" mass="4580">MLKYLLLRQCLLIVLFMKNNLQNVGLVLFECYTTKSVDT</sequence>
<accession>A0A0E9PI11</accession>
<feature type="signal peptide" evidence="1">
    <location>
        <begin position="1"/>
        <end position="21"/>
    </location>
</feature>
<reference evidence="2" key="2">
    <citation type="journal article" date="2015" name="Fish Shellfish Immunol.">
        <title>Early steps in the European eel (Anguilla anguilla)-Vibrio vulnificus interaction in the gills: Role of the RtxA13 toxin.</title>
        <authorList>
            <person name="Callol A."/>
            <person name="Pajuelo D."/>
            <person name="Ebbesson L."/>
            <person name="Teles M."/>
            <person name="MacKenzie S."/>
            <person name="Amaro C."/>
        </authorList>
    </citation>
    <scope>NUCLEOTIDE SEQUENCE</scope>
</reference>